<evidence type="ECO:0000256" key="1">
    <source>
        <dbReference type="ARBA" id="ARBA00023015"/>
    </source>
</evidence>
<protein>
    <submittedName>
        <fullName evidence="5">Metalloregulator ArsR/SmtB family transcription factor</fullName>
    </submittedName>
</protein>
<dbReference type="EMBL" id="JASCIS010000016">
    <property type="protein sequence ID" value="MDI3420367.1"/>
    <property type="molecule type" value="Genomic_DNA"/>
</dbReference>
<dbReference type="Pfam" id="PF01022">
    <property type="entry name" value="HTH_5"/>
    <property type="match status" value="1"/>
</dbReference>
<dbReference type="PANTHER" id="PTHR33154">
    <property type="entry name" value="TRANSCRIPTIONAL REGULATOR, ARSR FAMILY"/>
    <property type="match status" value="1"/>
</dbReference>
<evidence type="ECO:0000256" key="3">
    <source>
        <dbReference type="ARBA" id="ARBA00023163"/>
    </source>
</evidence>
<keyword evidence="1" id="KW-0805">Transcription regulation</keyword>
<keyword evidence="3" id="KW-0804">Transcription</keyword>
<dbReference type="InterPro" id="IPR036390">
    <property type="entry name" value="WH_DNA-bd_sf"/>
</dbReference>
<gene>
    <name evidence="5" type="ORF">QIT00_17690</name>
</gene>
<evidence type="ECO:0000313" key="6">
    <source>
        <dbReference type="Proteomes" id="UP001237105"/>
    </source>
</evidence>
<dbReference type="NCBIfam" id="NF033788">
    <property type="entry name" value="HTH_metalloreg"/>
    <property type="match status" value="1"/>
</dbReference>
<proteinExistence type="predicted"/>
<reference evidence="5 6" key="1">
    <citation type="submission" date="2023-05" db="EMBL/GenBank/DDBJ databases">
        <title>Draft genome sequence of Streptomyces sp. B-S-A12 isolated from a cave soil in Thailand.</title>
        <authorList>
            <person name="Chamroensaksri N."/>
            <person name="Muangham S."/>
        </authorList>
    </citation>
    <scope>NUCLEOTIDE SEQUENCE [LARGE SCALE GENOMIC DNA]</scope>
    <source>
        <strain evidence="5 6">B-S-A12</strain>
    </source>
</reference>
<dbReference type="PANTHER" id="PTHR33154:SF28">
    <property type="entry name" value="HTH-TYPE TRANSCRIPTIONAL REGULATOR YGAV-RELATED"/>
    <property type="match status" value="1"/>
</dbReference>
<dbReference type="Gene3D" id="1.10.10.10">
    <property type="entry name" value="Winged helix-like DNA-binding domain superfamily/Winged helix DNA-binding domain"/>
    <property type="match status" value="1"/>
</dbReference>
<dbReference type="CDD" id="cd00090">
    <property type="entry name" value="HTH_ARSR"/>
    <property type="match status" value="1"/>
</dbReference>
<organism evidence="5 6">
    <name type="scientific">Streptomyces luteolus</name>
    <dbReference type="NCBI Taxonomy" id="3043615"/>
    <lineage>
        <taxon>Bacteria</taxon>
        <taxon>Bacillati</taxon>
        <taxon>Actinomycetota</taxon>
        <taxon>Actinomycetes</taxon>
        <taxon>Kitasatosporales</taxon>
        <taxon>Streptomycetaceae</taxon>
        <taxon>Streptomyces</taxon>
    </lineage>
</organism>
<dbReference type="Proteomes" id="UP001237105">
    <property type="component" value="Unassembled WGS sequence"/>
</dbReference>
<dbReference type="InterPro" id="IPR001845">
    <property type="entry name" value="HTH_ArsR_DNA-bd_dom"/>
</dbReference>
<dbReference type="SMART" id="SM00418">
    <property type="entry name" value="HTH_ARSR"/>
    <property type="match status" value="1"/>
</dbReference>
<evidence type="ECO:0000259" key="4">
    <source>
        <dbReference type="PROSITE" id="PS50987"/>
    </source>
</evidence>
<dbReference type="PRINTS" id="PR00778">
    <property type="entry name" value="HTHARSR"/>
</dbReference>
<name>A0ABT6SXM9_9ACTN</name>
<accession>A0ABT6SXM9</accession>
<evidence type="ECO:0000313" key="5">
    <source>
        <dbReference type="EMBL" id="MDI3420367.1"/>
    </source>
</evidence>
<keyword evidence="2" id="KW-0238">DNA-binding</keyword>
<keyword evidence="6" id="KW-1185">Reference proteome</keyword>
<sequence length="112" mass="11904">MDVQQTSARRDAAVVVLKAVADSTRFTVLWELTQGERAVGQLAELAGAQVAAVSQHLARLRTAGLVTSRRVGTHVYYRAAGEHVRALLEHAVLVAEAVEEAPGPGRRGSVGH</sequence>
<evidence type="ECO:0000256" key="2">
    <source>
        <dbReference type="ARBA" id="ARBA00023125"/>
    </source>
</evidence>
<dbReference type="InterPro" id="IPR051081">
    <property type="entry name" value="HTH_MetalResp_TranReg"/>
</dbReference>
<dbReference type="InterPro" id="IPR011991">
    <property type="entry name" value="ArsR-like_HTH"/>
</dbReference>
<dbReference type="InterPro" id="IPR036388">
    <property type="entry name" value="WH-like_DNA-bd_sf"/>
</dbReference>
<dbReference type="RefSeq" id="WP_282536249.1">
    <property type="nucleotide sequence ID" value="NZ_JASCIS010000016.1"/>
</dbReference>
<dbReference type="SUPFAM" id="SSF46785">
    <property type="entry name" value="Winged helix' DNA-binding domain"/>
    <property type="match status" value="1"/>
</dbReference>
<dbReference type="PROSITE" id="PS50987">
    <property type="entry name" value="HTH_ARSR_2"/>
    <property type="match status" value="1"/>
</dbReference>
<feature type="domain" description="HTH arsR-type" evidence="4">
    <location>
        <begin position="5"/>
        <end position="99"/>
    </location>
</feature>
<comment type="caution">
    <text evidence="5">The sequence shown here is derived from an EMBL/GenBank/DDBJ whole genome shotgun (WGS) entry which is preliminary data.</text>
</comment>